<gene>
    <name evidence="1" type="ORF">D3Y59_14495</name>
</gene>
<dbReference type="Pfam" id="PF13715">
    <property type="entry name" value="CarbopepD_reg_2"/>
    <property type="match status" value="1"/>
</dbReference>
<organism evidence="1 2">
    <name type="scientific">Hymenobacter oligotrophus</name>
    <dbReference type="NCBI Taxonomy" id="2319843"/>
    <lineage>
        <taxon>Bacteria</taxon>
        <taxon>Pseudomonadati</taxon>
        <taxon>Bacteroidota</taxon>
        <taxon>Cytophagia</taxon>
        <taxon>Cytophagales</taxon>
        <taxon>Hymenobacteraceae</taxon>
        <taxon>Hymenobacter</taxon>
    </lineage>
</organism>
<reference evidence="1 2" key="1">
    <citation type="submission" date="2018-09" db="EMBL/GenBank/DDBJ databases">
        <title>Hymenobacter medium sp. nov., isolated from R2A medium.</title>
        <authorList>
            <person name="Yingchao G."/>
        </authorList>
    </citation>
    <scope>NUCLEOTIDE SEQUENCE [LARGE SCALE GENOMIC DNA]</scope>
    <source>
        <strain evidence="2">sh-6</strain>
    </source>
</reference>
<dbReference type="RefSeq" id="WP_119445692.1">
    <property type="nucleotide sequence ID" value="NZ_CP032317.1"/>
</dbReference>
<dbReference type="OrthoDB" id="883344at2"/>
<dbReference type="Proteomes" id="UP000262802">
    <property type="component" value="Chromosome"/>
</dbReference>
<dbReference type="KEGG" id="hyh:D3Y59_14495"/>
<dbReference type="Gene3D" id="2.60.40.1120">
    <property type="entry name" value="Carboxypeptidase-like, regulatory domain"/>
    <property type="match status" value="1"/>
</dbReference>
<proteinExistence type="predicted"/>
<evidence type="ECO:0008006" key="3">
    <source>
        <dbReference type="Google" id="ProtNLM"/>
    </source>
</evidence>
<name>A0A3B7RAU2_9BACT</name>
<protein>
    <recommendedName>
        <fullName evidence="3">Carboxypeptidase-like regulatory domain-containing protein</fullName>
    </recommendedName>
</protein>
<evidence type="ECO:0000313" key="1">
    <source>
        <dbReference type="EMBL" id="AYA38141.1"/>
    </source>
</evidence>
<dbReference type="AlphaFoldDB" id="A0A3B7RAU2"/>
<keyword evidence="2" id="KW-1185">Reference proteome</keyword>
<evidence type="ECO:0000313" key="2">
    <source>
        <dbReference type="Proteomes" id="UP000262802"/>
    </source>
</evidence>
<dbReference type="SUPFAM" id="SSF49464">
    <property type="entry name" value="Carboxypeptidase regulatory domain-like"/>
    <property type="match status" value="1"/>
</dbReference>
<dbReference type="EMBL" id="CP032317">
    <property type="protein sequence ID" value="AYA38141.1"/>
    <property type="molecule type" value="Genomic_DNA"/>
</dbReference>
<accession>A0A3B7RAU2</accession>
<sequence>MKLTASPFHPQTGELLPVYRDAYLRGDLSRQHTAAVDAYLKANRALADETLGRFYDLRQQGEAVRPLGWVGRQLELMRTEPERLRRRAAVLVAGAVLAGGAVMANANLPNRNLPESAPAELVAPAAEAASAARFVTVRGRVLNENGQPLVGATVLDKTTGLGVGTDAQGNYALRLPAGEAARLQFGYAGYTEEELPLDARYTRTVTLLPREEASVRKARRWWIF</sequence>
<dbReference type="InterPro" id="IPR008969">
    <property type="entry name" value="CarboxyPept-like_regulatory"/>
</dbReference>